<dbReference type="CDD" id="cd02208">
    <property type="entry name" value="cupin_RmlC-like"/>
    <property type="match status" value="1"/>
</dbReference>
<accession>A0A174CSJ7</accession>
<dbReference type="AlphaFoldDB" id="A0A174CSJ7"/>
<keyword evidence="1" id="KW-0805">Transcription regulation</keyword>
<sequence>MESNFEWITANGDIGIRFFHSIDDGGYSNPPHWHNDLEIIYLLEGRLKVRFGDGGERQIGADELLVINSGTIHAVTAYPNQAIVLQVPYEMLLQYMEHYDQLYFVVDERPASEAEKQKLAEFKAVLREMDEVYGAQKEGYQLKFDSLLLEALYRLLVDYAVRIGKEHIPQNQKAVQQIREVMRYIEEHYAKKLTVAQVAEHFGYTPNYLSKLLKRYLGLTVYQYLYEIRLDRICRDLQHPEARIMELLPKHGCENYKSVSRLFKERYGCSMKEMQKRYEKEKGDRPMGQWVRIRKAEMP</sequence>
<dbReference type="InterPro" id="IPR018060">
    <property type="entry name" value="HTH_AraC"/>
</dbReference>
<feature type="domain" description="HTH araC/xylS-type" evidence="4">
    <location>
        <begin position="179"/>
        <end position="277"/>
    </location>
</feature>
<reference evidence="5 6" key="1">
    <citation type="submission" date="2015-09" db="EMBL/GenBank/DDBJ databases">
        <authorList>
            <consortium name="Pathogen Informatics"/>
        </authorList>
    </citation>
    <scope>NUCLEOTIDE SEQUENCE [LARGE SCALE GENOMIC DNA]</scope>
    <source>
        <strain evidence="5 6">2789STDY5608849</strain>
    </source>
</reference>
<dbReference type="RefSeq" id="WP_055227269.1">
    <property type="nucleotide sequence ID" value="NZ_CYYV01000006.1"/>
</dbReference>
<dbReference type="InterPro" id="IPR011051">
    <property type="entry name" value="RmlC_Cupin_sf"/>
</dbReference>
<dbReference type="InterPro" id="IPR013096">
    <property type="entry name" value="Cupin_2"/>
</dbReference>
<dbReference type="GO" id="GO:0043565">
    <property type="term" value="F:sequence-specific DNA binding"/>
    <property type="evidence" value="ECO:0007669"/>
    <property type="project" value="InterPro"/>
</dbReference>
<dbReference type="InterPro" id="IPR014710">
    <property type="entry name" value="RmlC-like_jellyroll"/>
</dbReference>
<dbReference type="PANTHER" id="PTHR43280:SF2">
    <property type="entry name" value="HTH-TYPE TRANSCRIPTIONAL REGULATOR EXSA"/>
    <property type="match status" value="1"/>
</dbReference>
<dbReference type="GeneID" id="79855624"/>
<dbReference type="SMART" id="SM00342">
    <property type="entry name" value="HTH_ARAC"/>
    <property type="match status" value="1"/>
</dbReference>
<evidence type="ECO:0000256" key="2">
    <source>
        <dbReference type="ARBA" id="ARBA00023125"/>
    </source>
</evidence>
<dbReference type="Pfam" id="PF07883">
    <property type="entry name" value="Cupin_2"/>
    <property type="match status" value="1"/>
</dbReference>
<dbReference type="PROSITE" id="PS01124">
    <property type="entry name" value="HTH_ARAC_FAMILY_2"/>
    <property type="match status" value="1"/>
</dbReference>
<dbReference type="SUPFAM" id="SSF51182">
    <property type="entry name" value="RmlC-like cupins"/>
    <property type="match status" value="1"/>
</dbReference>
<keyword evidence="2" id="KW-0238">DNA-binding</keyword>
<evidence type="ECO:0000259" key="4">
    <source>
        <dbReference type="PROSITE" id="PS01124"/>
    </source>
</evidence>
<evidence type="ECO:0000313" key="6">
    <source>
        <dbReference type="Proteomes" id="UP000095706"/>
    </source>
</evidence>
<organism evidence="5 6">
    <name type="scientific">Fusicatenibacter saccharivorans</name>
    <dbReference type="NCBI Taxonomy" id="1150298"/>
    <lineage>
        <taxon>Bacteria</taxon>
        <taxon>Bacillati</taxon>
        <taxon>Bacillota</taxon>
        <taxon>Clostridia</taxon>
        <taxon>Lachnospirales</taxon>
        <taxon>Lachnospiraceae</taxon>
        <taxon>Fusicatenibacter</taxon>
    </lineage>
</organism>
<dbReference type="InterPro" id="IPR009057">
    <property type="entry name" value="Homeodomain-like_sf"/>
</dbReference>
<protein>
    <submittedName>
        <fullName evidence="5">Melibiose operon regulatory protein</fullName>
    </submittedName>
</protein>
<dbReference type="Gene3D" id="2.60.120.10">
    <property type="entry name" value="Jelly Rolls"/>
    <property type="match status" value="1"/>
</dbReference>
<dbReference type="Pfam" id="PF12833">
    <property type="entry name" value="HTH_18"/>
    <property type="match status" value="1"/>
</dbReference>
<dbReference type="Proteomes" id="UP000095706">
    <property type="component" value="Unassembled WGS sequence"/>
</dbReference>
<evidence type="ECO:0000256" key="1">
    <source>
        <dbReference type="ARBA" id="ARBA00023015"/>
    </source>
</evidence>
<dbReference type="PANTHER" id="PTHR43280">
    <property type="entry name" value="ARAC-FAMILY TRANSCRIPTIONAL REGULATOR"/>
    <property type="match status" value="1"/>
</dbReference>
<dbReference type="SUPFAM" id="SSF46689">
    <property type="entry name" value="Homeodomain-like"/>
    <property type="match status" value="1"/>
</dbReference>
<name>A0A174CSJ7_9FIRM</name>
<evidence type="ECO:0000256" key="3">
    <source>
        <dbReference type="ARBA" id="ARBA00023163"/>
    </source>
</evidence>
<proteinExistence type="predicted"/>
<dbReference type="GO" id="GO:0003700">
    <property type="term" value="F:DNA-binding transcription factor activity"/>
    <property type="evidence" value="ECO:0007669"/>
    <property type="project" value="InterPro"/>
</dbReference>
<dbReference type="EMBL" id="CYYV01000006">
    <property type="protein sequence ID" value="CUO16143.1"/>
    <property type="molecule type" value="Genomic_DNA"/>
</dbReference>
<keyword evidence="3" id="KW-0804">Transcription</keyword>
<gene>
    <name evidence="5" type="primary">melR_2</name>
    <name evidence="5" type="ORF">ERS852406_01390</name>
</gene>
<evidence type="ECO:0000313" key="5">
    <source>
        <dbReference type="EMBL" id="CUO16143.1"/>
    </source>
</evidence>
<dbReference type="Gene3D" id="1.10.10.60">
    <property type="entry name" value="Homeodomain-like"/>
    <property type="match status" value="2"/>
</dbReference>